<feature type="compositionally biased region" description="Basic and acidic residues" evidence="4">
    <location>
        <begin position="3616"/>
        <end position="3637"/>
    </location>
</feature>
<feature type="compositionally biased region" description="Basic and acidic residues" evidence="4">
    <location>
        <begin position="80"/>
        <end position="107"/>
    </location>
</feature>
<dbReference type="SMART" id="SM00005">
    <property type="entry name" value="DEATH"/>
    <property type="match status" value="1"/>
</dbReference>
<evidence type="ECO:0000313" key="7">
    <source>
        <dbReference type="Proteomes" id="UP000319801"/>
    </source>
</evidence>
<feature type="compositionally biased region" description="Low complexity" evidence="4">
    <location>
        <begin position="505"/>
        <end position="516"/>
    </location>
</feature>
<keyword evidence="7" id="KW-1185">Reference proteome</keyword>
<feature type="compositionally biased region" description="Basic and acidic residues" evidence="4">
    <location>
        <begin position="4250"/>
        <end position="4261"/>
    </location>
</feature>
<organism evidence="6 7">
    <name type="scientific">Bagarius yarrelli</name>
    <name type="common">Goonch</name>
    <name type="synonym">Bagrus yarrelli</name>
    <dbReference type="NCBI Taxonomy" id="175774"/>
    <lineage>
        <taxon>Eukaryota</taxon>
        <taxon>Metazoa</taxon>
        <taxon>Chordata</taxon>
        <taxon>Craniata</taxon>
        <taxon>Vertebrata</taxon>
        <taxon>Euteleostomi</taxon>
        <taxon>Actinopterygii</taxon>
        <taxon>Neopterygii</taxon>
        <taxon>Teleostei</taxon>
        <taxon>Ostariophysi</taxon>
        <taxon>Siluriformes</taxon>
        <taxon>Sisoridae</taxon>
        <taxon>Sisorinae</taxon>
        <taxon>Bagarius</taxon>
    </lineage>
</organism>
<evidence type="ECO:0000259" key="5">
    <source>
        <dbReference type="PROSITE" id="PS50017"/>
    </source>
</evidence>
<feature type="region of interest" description="Disordered" evidence="4">
    <location>
        <begin position="148"/>
        <end position="179"/>
    </location>
</feature>
<dbReference type="GO" id="GO:0007165">
    <property type="term" value="P:signal transduction"/>
    <property type="evidence" value="ECO:0007669"/>
    <property type="project" value="InterPro"/>
</dbReference>
<dbReference type="Gene3D" id="1.10.533.10">
    <property type="entry name" value="Death Domain, Fas"/>
    <property type="match status" value="1"/>
</dbReference>
<feature type="region of interest" description="Disordered" evidence="4">
    <location>
        <begin position="2304"/>
        <end position="2327"/>
    </location>
</feature>
<feature type="domain" description="Death" evidence="5">
    <location>
        <begin position="627"/>
        <end position="675"/>
    </location>
</feature>
<sequence length="4261" mass="473877">MVSKPLELKEERQERSRESKYVDREQKQKDALDCQGGHSKSTSQIESNITDVEGDNIRPAKTSNLGLGRESLSTKTDSIGQDRETFKPEICIHDDTKEDDLEKERPKTKSRGVTAKTQLDSENWNTIREDDDAFAARVKEEEQKILGLAVEQQSQGATPDTTPGRTPTEEGTPTSEQNPFLFQEGKLFEMTRSGAIDMTKRGYEEEGFAYFQIGEQPIEEALVEDIIGESVAERDVPINPLVNIKPEDSEECLKEATDLSLNSMPKTIQSGTASKLNASQSVSIKSPVSTTHQTSKKCIPKEAVEVKKEKLAEDSFLGQDLGSSDAVITDVQTAESTVTRSVYSQQDQESSDSSPEDEHSVIELPKAPEKVTQSPKIKSKTKTKPDSKGYTTSTQKKLSFSKEEEKPKSRIPIKAVSHKSETEKDSRKNPKEKKSKLPVKPETRRKSETDTGPSVSSRVTRSIKSKSFCESDPTKKPAKKDQGRSAGTELPNKCKTLPSKLPVRGQPGQPTQTTTTGKKEQLSERCTKPDDFFEEISDEAAKLVERLAQAEKEKEEAAAMSDDDSSTIDVSVIESEPFPDMQMPLPEDPLVIRPRWDDPVETQMERIPADKAQVQSQVDPQEELDRKEGRLAVMADHLGFSWTELARELEFDEEQVSQIRLENPNSLQDQKSILISKLTKINRMDIVHLIEAKITQSTQDRSSHTYAEMEQSITLDHSEGFSALHEDIGSPRPVRHTELTSGMSKSGLQPPLVSVEDLSSSVSSLSDTQKEKLQLQTDVAEGVVEGSTLSGFEMIGLRQQFPGTVKKVSPFFTLYKTAPWRLQSQQYGPVYKEQAVFKLPSKNPLQHLKPIYDEALQGLEAAGGQSVNKNIGESIIASELPRNCKQKQKEIMTDFEETLLESEHSEADFSEIAVELKQAPEDYSFHYASTKSLQFFQPSDKTVSGNVTLAQDSSETENPFCQMEEPSLKVKKKNVYELPSNPKPSDEYMRQHVEEISAKFYRALFGKDHTEAKTPGKDVSIVTESFVSAKHEDVTINKVDSVVDEVTFELSAEVNHKAVVQSIETTNTIISTKEQLKKNTTVYSLPPKQLLPWHEGDISASNTDSILSEMSIDSATGQTNFSSNPIIDESETIRVTTRYEEHKTESEFTATNSQYEAKYSSVTSIPVLDDRPSVQDGLISLTECRSSSPVSVSEYNNDLEIHIHEYRSLSPESTVSLPPDSPIPFEYKSGSLDLCMPTDMLGTYSYESVASSIEQNLLYPDSPIPDFRPHSPLPPVRKFKPPNFTPQILEPSNQLCSFNMLVSNAQFSPQRSVLSDELSRPVSPASRTECRSLTPESTGSLSPGSFTSDTLDRELFPVTPQDSEQCIWTSDMLVDRTPGPGSTISLNECGSLLCDSPIPSFTPEVYNNFTQVRDFISSSPRSEISDLEYKLSELLFENRLSSPESAASVNECLFSDSPLPNFVQNVNEITHVPECGFLDNKYESISPIVFLEECRPLSPDSLSSVTEHIPLSPDSPIPSFSLPICTSYTAFRCHSESNESDLSDRENLISPTLLFENRPSSPDSVSSLNIPRSHSADYIFPNISTHEDKTKLLQSQQQSAEVLEIDTCLNNNALDSLLVSDCTELTAKITSENKLTYSEFASENITKTPLVQLSTKIKAKKIRKVKKILKNATQEKESVQPPEQVESILIQDCNLDMPSTTDPGDSESTQQPNISGLSKARPSVIGHVENPFKESDVATNKRSYNLISKVNDPQYKGKTFCPNTTFFEYSVKTDTQLSSDLTIQPVRPIFSETSLLDQKENETFAKGLFVIEQNTETTESFQARSLSPDSIPEYRPMSPESITLTSNIRGSSPDSVSACGPLSPDSPIPQYSDLFCQLIEHRMSSPVSMASDTNNEDDYELNGVTHTVSRASSPDSIKSVDENRPLSPDSPIQQFRPLLYESVLLVSGYRSCSPESIISGSIENESFAEELLAIEQRPESPESVESEIEARPLSPDSIPEYRPLSPDSINLALDVRGSSPDSISACRPLSPDSPVPQYSAVVCEVVPMTGCRSSSLESLASDSDTELNIFTVNYDYRTSLESLAAIEHLPPDSPVPDFRSSYFGCTLGDIKYRSCSPDSVYSNSIDNECLDLFTVEQRLESPDSFQSKCEDRSLSPDSISEYKPMSPECMILPLDRGSSPDSVSACGPLSPDSPIPQYSDLFCQLIEHRMSSPVSMASDTNNEDDNYELNVVTYTASRASSPDSMKSADENRPLSPDSPIQQFRPLLYESVLSVSGYRSCSPESIISGSIENESFAEELLAIEQRPESPESVESEIEARPLSPDSIPEYRAMSPYSMDVALDNRGSSPDSISACRPLSPDSPVPQYSAVVCEVVPMTGCRSSSLESLASVSDTELNIFTVNYDYRTSLESLAAIEHLPPDSPVPDFRSSYFGCTLGDIKYRSCSPDSVYSNSIDNECLDLFTVEQRLESPDSFQSKCEDRSLSPDSISEYKPMSPECMILPLDRGSSPDSVSACGPLSPDSPIPQYSDLFCQLIEHRMSSPVSMASDTNNEDDNYELNVVTYTASRASSPDSMKSADENRPLSPDSPIQQFRPLLYESVLSVSGYRSCSPESIISGSIENESFAEELLAIEQRPESPESVESEIEARPLSPDSIPEYRAMSPECMTLPLDRGSSPDSVSAYRPLSPDSPIPQYSGLFCQLMSVVGHRSCSPESVASKRDYDEDDDYEINAIVQMVSRASSPVSMELADKHRPLPPDSPIQQFQSFFLEGSLPVSGYKSYSPESLYSNSIENETFAEELIVTKERAESMSNVCTNLASDIRGSSPDSISECRPLSPDSPVPQYSGLFCEFMPVAGHRSCSPESVSSDKNYEKHYDEYELNVFTKKVSRASSPDSIKSADENRSLSPDSPVQQFGQFFPEISFPISGFRSCSPVSMCSNSVEHETLSINLFNVIQNPGSPDSCIPLSIDSPIPQYSTTLEDLVLEKGYRSSFSESLASDIDNAINILSGEDSNQRLSSPDSMASVNKNTRLSPDSPIQAFRPVFLESTLPVSGYRSCSPESICSNSIEYELVTESEIRGASPDSINADRPLSKDSPIPQYSAMLLDLVTGHSSPSSKSIASDKDYECNVFTSVPFDNRPALPDTVVSEDKNSPLLSDSTDPQFQETIKMVPEYKLVYKTIPLNFISHIYDPHYKGEMFSYKTGMFEYTGCRMEIVHTCKMESNVITDKSGNKTPALTQESSQISMQTQKILTIPVSENQIVDSLKQTMEYNTRSFQFPEENFTDAATCFTPEGHESLVISDDLRASSPESIGSVNEFKPLSSDSPIPECMCLLPHTTIFQLESRPPSPESVSSVNEFQRLSPDSPIPEFLAHSPVPYNHNVQLSGTNLIRISPTSDILALEYGSLWPETKQRSESPGYELSECGSRSLSSPTFSIESICRYPSLEALRETEPTVSVTPDPMIFDVDCRPISPESITSQTQYEIFIPDNQSNWTSNITLLPVITDEKRKSEIEINSESDIDYVLNSGSRKPPWHEFVSEPEQEEKISKTKEEPRPVIEKVEKMSAGHENVKSILSIMEDHQRIRIAKQDLELHHKQGLEERSDSPSTEIDQQEFETRALQDKFSEKDIQLEKQNRERKNDYSSVSEEEVKEVQNQSTSVVILEQKAESSLPSEGSIQPDVSDPHLLHFIPEDQPKETSGLNQSYTTFFNFSHQQSHRTVTPNLSVSSSPFSNCKESSFVRTPFLNSTGQPTSSMTPVASKLFSNQELPTYSQLSIEKQIIETGDVVSEVEKHASVISTDDADLVAGEKYPMKIALAPTSSEISQFTDQRKMDDKLKKAKPRPVQADSLESDTEFFDCQQTFSDVSEPEIKSEENLDSEMLYHCEEALFLPNTPVYDYLSVMPKITEKSEADSQDSPRPVSWGSEEIDLPIVLEPEDECEHEEEFEYSYGYVDKHFYPEELPPRQEGQYDEDNDSLGREIAAELGLLSDSSEEEVLTTRVVRRRVIIQGDELPEISPCTVTEEQYTDEHGNVVTKKITRKIIRKYVSADGVEREEVRVEGAQQEAITVDDADGFSKVVKRTVVRSAGDQTEVTFSEVAPVGKATPSEFEEETVKGRKVSKVIKSTVVQGERMEKQIGDPSLSADLPSAKEDFEKALGYAGGFDKVLLPHLVEKDIVKEDGSMIRRTRMRKTRSQKKTVVMDGQSKHTHLERLEDTPESLQPDHLQQHLHQLLQRYCTPEVKEVEEEAEEEEEEVKEKQEKQDKNN</sequence>
<feature type="compositionally biased region" description="Basic and acidic residues" evidence="4">
    <location>
        <begin position="467"/>
        <end position="483"/>
    </location>
</feature>
<feature type="compositionally biased region" description="Low complexity" evidence="4">
    <location>
        <begin position="344"/>
        <end position="353"/>
    </location>
</feature>
<feature type="coiled-coil region" evidence="3">
    <location>
        <begin position="533"/>
        <end position="560"/>
    </location>
</feature>
<accession>A0A556TYQ1</accession>
<dbReference type="OrthoDB" id="20872at2759"/>
<feature type="compositionally biased region" description="Polar residues" evidence="4">
    <location>
        <begin position="450"/>
        <end position="462"/>
    </location>
</feature>
<feature type="region of interest" description="Disordered" evidence="4">
    <location>
        <begin position="1907"/>
        <end position="1929"/>
    </location>
</feature>
<feature type="region of interest" description="Disordered" evidence="4">
    <location>
        <begin position="1"/>
        <end position="124"/>
    </location>
</feature>
<keyword evidence="2" id="KW-0040">ANK repeat</keyword>
<dbReference type="PANTHER" id="PTHR24123">
    <property type="entry name" value="ANKYRIN REPEAT-CONTAINING"/>
    <property type="match status" value="1"/>
</dbReference>
<dbReference type="InterPro" id="IPR011029">
    <property type="entry name" value="DEATH-like_dom_sf"/>
</dbReference>
<feature type="region of interest" description="Disordered" evidence="4">
    <location>
        <begin position="1695"/>
        <end position="1721"/>
    </location>
</feature>
<evidence type="ECO:0000256" key="1">
    <source>
        <dbReference type="ARBA" id="ARBA00022737"/>
    </source>
</evidence>
<feature type="compositionally biased region" description="Polar residues" evidence="4">
    <location>
        <begin position="330"/>
        <end position="343"/>
    </location>
</feature>
<evidence type="ECO:0000256" key="4">
    <source>
        <dbReference type="SAM" id="MobiDB-lite"/>
    </source>
</evidence>
<feature type="compositionally biased region" description="Polar residues" evidence="4">
    <location>
        <begin position="1907"/>
        <end position="1916"/>
    </location>
</feature>
<feature type="region of interest" description="Disordered" evidence="4">
    <location>
        <begin position="1976"/>
        <end position="2001"/>
    </location>
</feature>
<feature type="region of interest" description="Disordered" evidence="4">
    <location>
        <begin position="2238"/>
        <end position="2260"/>
    </location>
</feature>
<dbReference type="Pfam" id="PF00531">
    <property type="entry name" value="Death"/>
    <property type="match status" value="1"/>
</dbReference>
<gene>
    <name evidence="6" type="ORF">Baya_6749</name>
</gene>
<dbReference type="PROSITE" id="PS50017">
    <property type="entry name" value="DEATH_DOMAIN"/>
    <property type="match status" value="1"/>
</dbReference>
<feature type="compositionally biased region" description="Polar residues" evidence="4">
    <location>
        <begin position="1334"/>
        <end position="1349"/>
    </location>
</feature>
<proteinExistence type="predicted"/>
<feature type="compositionally biased region" description="Polar residues" evidence="4">
    <location>
        <begin position="38"/>
        <end position="50"/>
    </location>
</feature>
<feature type="compositionally biased region" description="Basic and acidic residues" evidence="4">
    <location>
        <begin position="356"/>
        <end position="369"/>
    </location>
</feature>
<feature type="compositionally biased region" description="Polar residues" evidence="4">
    <location>
        <begin position="115"/>
        <end position="124"/>
    </location>
</feature>
<dbReference type="InterPro" id="IPR000488">
    <property type="entry name" value="Death_dom"/>
</dbReference>
<dbReference type="SUPFAM" id="SSF47986">
    <property type="entry name" value="DEATH domain"/>
    <property type="match status" value="1"/>
</dbReference>
<feature type="compositionally biased region" description="Basic and acidic residues" evidence="4">
    <location>
        <begin position="517"/>
        <end position="530"/>
    </location>
</feature>
<evidence type="ECO:0000256" key="3">
    <source>
        <dbReference type="SAM" id="Coils"/>
    </source>
</evidence>
<feature type="compositionally biased region" description="Polar residues" evidence="4">
    <location>
        <begin position="61"/>
        <end position="79"/>
    </location>
</feature>
<feature type="region of interest" description="Disordered" evidence="4">
    <location>
        <begin position="2566"/>
        <end position="2588"/>
    </location>
</feature>
<feature type="region of interest" description="Disordered" evidence="4">
    <location>
        <begin position="315"/>
        <end position="530"/>
    </location>
</feature>
<feature type="compositionally biased region" description="Acidic residues" evidence="4">
    <location>
        <begin position="4238"/>
        <end position="4249"/>
    </location>
</feature>
<feature type="compositionally biased region" description="Polar residues" evidence="4">
    <location>
        <begin position="264"/>
        <end position="293"/>
    </location>
</feature>
<dbReference type="EMBL" id="VCAZ01000030">
    <property type="protein sequence ID" value="TSL34536.1"/>
    <property type="molecule type" value="Genomic_DNA"/>
</dbReference>
<feature type="region of interest" description="Disordered" evidence="4">
    <location>
        <begin position="4236"/>
        <end position="4261"/>
    </location>
</feature>
<reference evidence="6 7" key="1">
    <citation type="journal article" date="2019" name="Genome Biol. Evol.">
        <title>Whole-Genome Sequencing of the Giant Devil Catfish, Bagarius yarrelli.</title>
        <authorList>
            <person name="Jiang W."/>
            <person name="Lv Y."/>
            <person name="Cheng L."/>
            <person name="Yang K."/>
            <person name="Chao B."/>
            <person name="Wang X."/>
            <person name="Li Y."/>
            <person name="Pan X."/>
            <person name="You X."/>
            <person name="Zhang Y."/>
            <person name="Yang J."/>
            <person name="Li J."/>
            <person name="Zhang X."/>
            <person name="Liu S."/>
            <person name="Sun C."/>
            <person name="Yang J."/>
            <person name="Shi Q."/>
        </authorList>
    </citation>
    <scope>NUCLEOTIDE SEQUENCE [LARGE SCALE GENOMIC DNA]</scope>
    <source>
        <strain evidence="6">JWS20170419001</strain>
        <tissue evidence="6">Muscle</tissue>
    </source>
</reference>
<protein>
    <submittedName>
        <fullName evidence="6">Ankyrin-2</fullName>
    </submittedName>
</protein>
<feature type="compositionally biased region" description="Basic and acidic residues" evidence="4">
    <location>
        <begin position="439"/>
        <end position="449"/>
    </location>
</feature>
<feature type="compositionally biased region" description="Polar residues" evidence="4">
    <location>
        <begin position="1697"/>
        <end position="1716"/>
    </location>
</feature>
<evidence type="ECO:0000313" key="6">
    <source>
        <dbReference type="EMBL" id="TSL34536.1"/>
    </source>
</evidence>
<comment type="caution">
    <text evidence="6">The sequence shown here is derived from an EMBL/GenBank/DDBJ whole genome shotgun (WGS) entry which is preliminary data.</text>
</comment>
<feature type="region of interest" description="Disordered" evidence="4">
    <location>
        <begin position="2632"/>
        <end position="2654"/>
    </location>
</feature>
<keyword evidence="3" id="KW-0175">Coiled coil</keyword>
<evidence type="ECO:0000256" key="2">
    <source>
        <dbReference type="ARBA" id="ARBA00023043"/>
    </source>
</evidence>
<feature type="compositionally biased region" description="Basic and acidic residues" evidence="4">
    <location>
        <begin position="4199"/>
        <end position="4210"/>
    </location>
</feature>
<keyword evidence="1" id="KW-0677">Repeat</keyword>
<feature type="compositionally biased region" description="Low complexity" evidence="4">
    <location>
        <begin position="158"/>
        <end position="174"/>
    </location>
</feature>
<feature type="region of interest" description="Disordered" evidence="4">
    <location>
        <begin position="3616"/>
        <end position="3654"/>
    </location>
</feature>
<name>A0A556TYQ1_BAGYA</name>
<feature type="region of interest" description="Disordered" evidence="4">
    <location>
        <begin position="264"/>
        <end position="301"/>
    </location>
</feature>
<feature type="compositionally biased region" description="Basic and acidic residues" evidence="4">
    <location>
        <begin position="418"/>
        <end position="429"/>
    </location>
</feature>
<feature type="compositionally biased region" description="Basic and acidic residues" evidence="4">
    <location>
        <begin position="1"/>
        <end position="32"/>
    </location>
</feature>
<feature type="region of interest" description="Disordered" evidence="4">
    <location>
        <begin position="1314"/>
        <end position="1350"/>
    </location>
</feature>
<dbReference type="Proteomes" id="UP000319801">
    <property type="component" value="Unassembled WGS sequence"/>
</dbReference>
<feature type="region of interest" description="Disordered" evidence="4">
    <location>
        <begin position="4183"/>
        <end position="4221"/>
    </location>
</feature>
<feature type="region of interest" description="Disordered" evidence="4">
    <location>
        <begin position="3530"/>
        <end position="3549"/>
    </location>
</feature>
<dbReference type="InterPro" id="IPR051165">
    <property type="entry name" value="Multifunctional_ANK_Repeat"/>
</dbReference>
<feature type="compositionally biased region" description="Polar residues" evidence="4">
    <location>
        <begin position="389"/>
        <end position="398"/>
    </location>
</feature>
<dbReference type="PANTHER" id="PTHR24123:SF141">
    <property type="entry name" value="ANKYRIN 2, ISOFORM U"/>
    <property type="match status" value="1"/>
</dbReference>